<reference evidence="1" key="1">
    <citation type="submission" date="2020-05" db="EMBL/GenBank/DDBJ databases">
        <authorList>
            <person name="Chiriac C."/>
            <person name="Salcher M."/>
            <person name="Ghai R."/>
            <person name="Kavagutti S V."/>
        </authorList>
    </citation>
    <scope>NUCLEOTIDE SEQUENCE</scope>
</reference>
<evidence type="ECO:0000313" key="1">
    <source>
        <dbReference type="EMBL" id="CAB4853427.1"/>
    </source>
</evidence>
<accession>A0A6J7C5U0</accession>
<name>A0A6J7C5U0_9ZZZZ</name>
<organism evidence="1">
    <name type="scientific">freshwater metagenome</name>
    <dbReference type="NCBI Taxonomy" id="449393"/>
    <lineage>
        <taxon>unclassified sequences</taxon>
        <taxon>metagenomes</taxon>
        <taxon>ecological metagenomes</taxon>
    </lineage>
</organism>
<protein>
    <submittedName>
        <fullName evidence="1">Unannotated protein</fullName>
    </submittedName>
</protein>
<gene>
    <name evidence="1" type="ORF">UFOPK3267_02958</name>
</gene>
<dbReference type="EMBL" id="CAFBIY010000254">
    <property type="protein sequence ID" value="CAB4853427.1"/>
    <property type="molecule type" value="Genomic_DNA"/>
</dbReference>
<dbReference type="AlphaFoldDB" id="A0A6J7C5U0"/>
<sequence length="128" mass="13611">MRSNAIATAKMATPTRNERPGLRSFNVSINSAPSPPAPTSAPMTTMPMQSMIVWFIAVTNDLIACGACTFQSNCQRFDPKMRPASTDAGGTWRIPSATMRIIGGSPKMMVAMAAGTCLIPKSKTDGTR</sequence>
<proteinExistence type="predicted"/>